<dbReference type="Proteomes" id="UP000192257">
    <property type="component" value="Unassembled WGS sequence"/>
</dbReference>
<evidence type="ECO:0000256" key="1">
    <source>
        <dbReference type="ARBA" id="ARBA00004141"/>
    </source>
</evidence>
<proteinExistence type="inferred from homology"/>
<dbReference type="PANTHER" id="PTHR13144">
    <property type="entry name" value="TEX261 PROTEIN"/>
    <property type="match status" value="1"/>
</dbReference>
<protein>
    <submittedName>
        <fullName evidence="7">Uncharacterized protein</fullName>
    </submittedName>
</protein>
<evidence type="ECO:0000256" key="4">
    <source>
        <dbReference type="ARBA" id="ARBA00022989"/>
    </source>
</evidence>
<comment type="caution">
    <text evidence="7">The sequence shown here is derived from an EMBL/GenBank/DDBJ whole genome shotgun (WGS) entry which is preliminary data.</text>
</comment>
<keyword evidence="4 6" id="KW-1133">Transmembrane helix</keyword>
<feature type="transmembrane region" description="Helical" evidence="6">
    <location>
        <begin position="115"/>
        <end position="137"/>
    </location>
</feature>
<dbReference type="OrthoDB" id="28257at2759"/>
<organism evidence="7 8">
    <name type="scientific">Trypanosoma theileri</name>
    <dbReference type="NCBI Taxonomy" id="67003"/>
    <lineage>
        <taxon>Eukaryota</taxon>
        <taxon>Discoba</taxon>
        <taxon>Euglenozoa</taxon>
        <taxon>Kinetoplastea</taxon>
        <taxon>Metakinetoplastina</taxon>
        <taxon>Trypanosomatida</taxon>
        <taxon>Trypanosomatidae</taxon>
        <taxon>Trypanosoma</taxon>
    </lineage>
</organism>
<feature type="transmembrane region" description="Helical" evidence="6">
    <location>
        <begin position="149"/>
        <end position="167"/>
    </location>
</feature>
<sequence length="214" mass="24302">MGYNYDYYSERSYSVPYMRYGPFEITTFLMGCFICVAIMFSFACTIGYLADLAEEFPTRTKKILHTVTLLVLIIHTFILLLDRLSWWRSLVSIITNVLYLRILANYPRFAFTQPLSIAAIVGLFLEMISWYTFFLFSSSGNMSMGVTRLISFVVFILLVPIGLLVSLEVEPVTLPGSSISNRASSSSYHADISSSERKMTVLKAIKSWFTVSTD</sequence>
<keyword evidence="3 6" id="KW-0812">Transmembrane</keyword>
<dbReference type="GeneID" id="39987165"/>
<dbReference type="InterPro" id="IPR007277">
    <property type="entry name" value="Svp26/Tex261"/>
</dbReference>
<dbReference type="Pfam" id="PF04148">
    <property type="entry name" value="Erv26"/>
    <property type="match status" value="1"/>
</dbReference>
<dbReference type="RefSeq" id="XP_028881240.1">
    <property type="nucleotide sequence ID" value="XM_029027385.1"/>
</dbReference>
<comment type="subcellular location">
    <subcellularLocation>
        <location evidence="1">Membrane</location>
        <topology evidence="1">Multi-pass membrane protein</topology>
    </subcellularLocation>
</comment>
<evidence type="ECO:0000256" key="6">
    <source>
        <dbReference type="SAM" id="Phobius"/>
    </source>
</evidence>
<feature type="transmembrane region" description="Helical" evidence="6">
    <location>
        <begin position="86"/>
        <end position="103"/>
    </location>
</feature>
<accession>A0A1X0NR52</accession>
<feature type="transmembrane region" description="Helical" evidence="6">
    <location>
        <begin position="62"/>
        <end position="80"/>
    </location>
</feature>
<gene>
    <name evidence="7" type="ORF">TM35_000231450</name>
</gene>
<evidence type="ECO:0000313" key="7">
    <source>
        <dbReference type="EMBL" id="ORC87174.1"/>
    </source>
</evidence>
<keyword evidence="8" id="KW-1185">Reference proteome</keyword>
<evidence type="ECO:0000256" key="2">
    <source>
        <dbReference type="ARBA" id="ARBA00008096"/>
    </source>
</evidence>
<dbReference type="AlphaFoldDB" id="A0A1X0NR52"/>
<evidence type="ECO:0000313" key="8">
    <source>
        <dbReference type="Proteomes" id="UP000192257"/>
    </source>
</evidence>
<name>A0A1X0NR52_9TRYP</name>
<feature type="transmembrane region" description="Helical" evidence="6">
    <location>
        <begin position="28"/>
        <end position="50"/>
    </location>
</feature>
<dbReference type="VEuPathDB" id="TriTrypDB:TM35_000231450"/>
<dbReference type="GO" id="GO:0005789">
    <property type="term" value="C:endoplasmic reticulum membrane"/>
    <property type="evidence" value="ECO:0007669"/>
    <property type="project" value="TreeGrafter"/>
</dbReference>
<dbReference type="GO" id="GO:0097020">
    <property type="term" value="F:COPII receptor activity"/>
    <property type="evidence" value="ECO:0007669"/>
    <property type="project" value="InterPro"/>
</dbReference>
<dbReference type="PANTHER" id="PTHR13144:SF0">
    <property type="entry name" value="PROTEIN TEX261"/>
    <property type="match status" value="1"/>
</dbReference>
<dbReference type="GO" id="GO:0006888">
    <property type="term" value="P:endoplasmic reticulum to Golgi vesicle-mediated transport"/>
    <property type="evidence" value="ECO:0007669"/>
    <property type="project" value="InterPro"/>
</dbReference>
<evidence type="ECO:0000256" key="3">
    <source>
        <dbReference type="ARBA" id="ARBA00022692"/>
    </source>
</evidence>
<dbReference type="EMBL" id="NBCO01000023">
    <property type="protein sequence ID" value="ORC87174.1"/>
    <property type="molecule type" value="Genomic_DNA"/>
</dbReference>
<keyword evidence="5 6" id="KW-0472">Membrane</keyword>
<dbReference type="GO" id="GO:0030134">
    <property type="term" value="C:COPII-coated ER to Golgi transport vesicle"/>
    <property type="evidence" value="ECO:0007669"/>
    <property type="project" value="TreeGrafter"/>
</dbReference>
<comment type="similarity">
    <text evidence="2">Belongs to the SVP26 family.</text>
</comment>
<reference evidence="7 8" key="1">
    <citation type="submission" date="2017-03" db="EMBL/GenBank/DDBJ databases">
        <title>An alternative strategy for trypanosome survival in the mammalian bloodstream revealed through genome and transcriptome analysis of the ubiquitous bovine parasite Trypanosoma (Megatrypanum) theileri.</title>
        <authorList>
            <person name="Kelly S."/>
            <person name="Ivens A."/>
            <person name="Mott A."/>
            <person name="O'Neill E."/>
            <person name="Emms D."/>
            <person name="Macleod O."/>
            <person name="Voorheis P."/>
            <person name="Matthews J."/>
            <person name="Matthews K."/>
            <person name="Carrington M."/>
        </authorList>
    </citation>
    <scope>NUCLEOTIDE SEQUENCE [LARGE SCALE GENOMIC DNA]</scope>
    <source>
        <strain evidence="7">Edinburgh</strain>
    </source>
</reference>
<evidence type="ECO:0000256" key="5">
    <source>
        <dbReference type="ARBA" id="ARBA00023136"/>
    </source>
</evidence>
<dbReference type="GO" id="GO:0000139">
    <property type="term" value="C:Golgi membrane"/>
    <property type="evidence" value="ECO:0007669"/>
    <property type="project" value="TreeGrafter"/>
</dbReference>